<evidence type="ECO:0000313" key="10">
    <source>
        <dbReference type="Proteomes" id="UP000214666"/>
    </source>
</evidence>
<dbReference type="GO" id="GO:0022857">
    <property type="term" value="F:transmembrane transporter activity"/>
    <property type="evidence" value="ECO:0007669"/>
    <property type="project" value="InterPro"/>
</dbReference>
<dbReference type="Gene3D" id="1.10.3470.10">
    <property type="entry name" value="ABC transporter involved in vitamin B12 uptake, BtuC"/>
    <property type="match status" value="1"/>
</dbReference>
<reference evidence="9 10" key="1">
    <citation type="submission" date="2017-03" db="EMBL/GenBank/DDBJ databases">
        <title>Complete genome sequence of Paenibacillus Kribbensis producing bioflocculants.</title>
        <authorList>
            <person name="Lee H.-G."/>
            <person name="Oh H.-M."/>
        </authorList>
    </citation>
    <scope>NUCLEOTIDE SEQUENCE [LARGE SCALE GENOMIC DNA]</scope>
    <source>
        <strain evidence="9 10">AM49</strain>
    </source>
</reference>
<dbReference type="CDD" id="cd06550">
    <property type="entry name" value="TM_ABC_iron-siderophores_like"/>
    <property type="match status" value="1"/>
</dbReference>
<dbReference type="InterPro" id="IPR000522">
    <property type="entry name" value="ABC_transptr_permease_BtuC"/>
</dbReference>
<keyword evidence="10" id="KW-1185">Reference proteome</keyword>
<feature type="transmembrane region" description="Helical" evidence="8">
    <location>
        <begin position="299"/>
        <end position="316"/>
    </location>
</feature>
<evidence type="ECO:0000256" key="6">
    <source>
        <dbReference type="ARBA" id="ARBA00022989"/>
    </source>
</evidence>
<evidence type="ECO:0000256" key="8">
    <source>
        <dbReference type="SAM" id="Phobius"/>
    </source>
</evidence>
<feature type="transmembrane region" description="Helical" evidence="8">
    <location>
        <begin position="49"/>
        <end position="71"/>
    </location>
</feature>
<dbReference type="EMBL" id="CP020028">
    <property type="protein sequence ID" value="ASR49027.1"/>
    <property type="molecule type" value="Genomic_DNA"/>
</dbReference>
<feature type="transmembrane region" description="Helical" evidence="8">
    <location>
        <begin position="108"/>
        <end position="126"/>
    </location>
</feature>
<dbReference type="RefSeq" id="WP_094156293.1">
    <property type="nucleotide sequence ID" value="NZ_CP020028.1"/>
</dbReference>
<evidence type="ECO:0000256" key="2">
    <source>
        <dbReference type="ARBA" id="ARBA00007935"/>
    </source>
</evidence>
<dbReference type="FunFam" id="1.10.3470.10:FF:000001">
    <property type="entry name" value="Vitamin B12 ABC transporter permease BtuC"/>
    <property type="match status" value="1"/>
</dbReference>
<gene>
    <name evidence="9" type="primary">fecD</name>
    <name evidence="9" type="ORF">B4V02_21170</name>
</gene>
<dbReference type="PANTHER" id="PTHR30472:SF37">
    <property type="entry name" value="FE(3+) DICITRATE TRANSPORT SYSTEM PERMEASE PROTEIN FECD-RELATED"/>
    <property type="match status" value="1"/>
</dbReference>
<dbReference type="InterPro" id="IPR037294">
    <property type="entry name" value="ABC_BtuC-like"/>
</dbReference>
<evidence type="ECO:0000313" key="9">
    <source>
        <dbReference type="EMBL" id="ASR49027.1"/>
    </source>
</evidence>
<dbReference type="AlphaFoldDB" id="A0A222WR12"/>
<protein>
    <submittedName>
        <fullName evidence="9">Iron-dicitrate transporter subunit FecD</fullName>
    </submittedName>
</protein>
<feature type="transmembrane region" description="Helical" evidence="8">
    <location>
        <begin position="138"/>
        <end position="159"/>
    </location>
</feature>
<dbReference type="GO" id="GO:0033214">
    <property type="term" value="P:siderophore-iron import into cell"/>
    <property type="evidence" value="ECO:0007669"/>
    <property type="project" value="TreeGrafter"/>
</dbReference>
<dbReference type="KEGG" id="pkb:B4V02_21170"/>
<dbReference type="SUPFAM" id="SSF81345">
    <property type="entry name" value="ABC transporter involved in vitamin B12 uptake, BtuC"/>
    <property type="match status" value="1"/>
</dbReference>
<keyword evidence="3" id="KW-0813">Transport</keyword>
<keyword evidence="6 8" id="KW-1133">Transmembrane helix</keyword>
<dbReference type="Proteomes" id="UP000214666">
    <property type="component" value="Chromosome"/>
</dbReference>
<dbReference type="OrthoDB" id="9811721at2"/>
<evidence type="ECO:0000256" key="7">
    <source>
        <dbReference type="ARBA" id="ARBA00023136"/>
    </source>
</evidence>
<accession>A0A222WR12</accession>
<name>A0A222WR12_9BACL</name>
<organism evidence="9 10">
    <name type="scientific">Paenibacillus kribbensis</name>
    <dbReference type="NCBI Taxonomy" id="172713"/>
    <lineage>
        <taxon>Bacteria</taxon>
        <taxon>Bacillati</taxon>
        <taxon>Bacillota</taxon>
        <taxon>Bacilli</taxon>
        <taxon>Bacillales</taxon>
        <taxon>Paenibacillaceae</taxon>
        <taxon>Paenibacillus</taxon>
    </lineage>
</organism>
<evidence type="ECO:0000256" key="4">
    <source>
        <dbReference type="ARBA" id="ARBA00022475"/>
    </source>
</evidence>
<evidence type="ECO:0000256" key="1">
    <source>
        <dbReference type="ARBA" id="ARBA00004651"/>
    </source>
</evidence>
<keyword evidence="4" id="KW-1003">Cell membrane</keyword>
<dbReference type="STRING" id="172713.GCA_001705305_01332"/>
<comment type="similarity">
    <text evidence="2">Belongs to the binding-protein-dependent transport system permease family. FecCD subfamily.</text>
</comment>
<dbReference type="Pfam" id="PF01032">
    <property type="entry name" value="FecCD"/>
    <property type="match status" value="1"/>
</dbReference>
<feature type="transmembrane region" description="Helical" evidence="8">
    <location>
        <begin position="229"/>
        <end position="256"/>
    </location>
</feature>
<sequence length="325" mass="34112">MKKLWILLALMLGVSFMAIGVGSTYITPSELLAALTDRDASSWFIVHHYRLPRGLLAMMAGAGLAVAGVLLQGMIRNPLASPDVVGVSKGAGFAAVLVIVLLPSSPVALLPVAAFVGAGLAALLLVQLSMKGGMRPNMLALTGLAVGAIFQAATDYILVKYPLEASDTLTWLAGSLWGKGWDEVYGLLPWLLVLLPLAYMLQRKLDIMSLDEESSAGLGLSVKRMRTGLLAVSVALAASCVAAIGSIGFIGLLAPHLARRLFGNRHRYLLPGAAMIGALILVLADALGRGLKPPLEIPAGIVTAIIGAPYFLYLLLRERKSKGNG</sequence>
<dbReference type="PANTHER" id="PTHR30472">
    <property type="entry name" value="FERRIC ENTEROBACTIN TRANSPORT SYSTEM PERMEASE PROTEIN"/>
    <property type="match status" value="1"/>
</dbReference>
<evidence type="ECO:0000256" key="5">
    <source>
        <dbReference type="ARBA" id="ARBA00022692"/>
    </source>
</evidence>
<comment type="subcellular location">
    <subcellularLocation>
        <location evidence="1">Cell membrane</location>
        <topology evidence="1">Multi-pass membrane protein</topology>
    </subcellularLocation>
</comment>
<keyword evidence="5 8" id="KW-0812">Transmembrane</keyword>
<keyword evidence="7 8" id="KW-0472">Membrane</keyword>
<evidence type="ECO:0000256" key="3">
    <source>
        <dbReference type="ARBA" id="ARBA00022448"/>
    </source>
</evidence>
<proteinExistence type="inferred from homology"/>
<feature type="transmembrane region" description="Helical" evidence="8">
    <location>
        <begin position="83"/>
        <end position="102"/>
    </location>
</feature>
<feature type="transmembrane region" description="Helical" evidence="8">
    <location>
        <begin position="268"/>
        <end position="287"/>
    </location>
</feature>
<dbReference type="GO" id="GO:0005886">
    <property type="term" value="C:plasma membrane"/>
    <property type="evidence" value="ECO:0007669"/>
    <property type="project" value="UniProtKB-SubCell"/>
</dbReference>